<name>A0A821Z9Z8_9BILA</name>
<feature type="compositionally biased region" description="Polar residues" evidence="1">
    <location>
        <begin position="46"/>
        <end position="64"/>
    </location>
</feature>
<dbReference type="EMBL" id="CAJOBP010100725">
    <property type="protein sequence ID" value="CAF4975404.1"/>
    <property type="molecule type" value="Genomic_DNA"/>
</dbReference>
<dbReference type="EMBL" id="CAJOBP010080915">
    <property type="protein sequence ID" value="CAF4914624.1"/>
    <property type="molecule type" value="Genomic_DNA"/>
</dbReference>
<dbReference type="Proteomes" id="UP000663873">
    <property type="component" value="Unassembled WGS sequence"/>
</dbReference>
<organism evidence="3 4">
    <name type="scientific">Rotaria socialis</name>
    <dbReference type="NCBI Taxonomy" id="392032"/>
    <lineage>
        <taxon>Eukaryota</taxon>
        <taxon>Metazoa</taxon>
        <taxon>Spiralia</taxon>
        <taxon>Gnathifera</taxon>
        <taxon>Rotifera</taxon>
        <taxon>Eurotatoria</taxon>
        <taxon>Bdelloidea</taxon>
        <taxon>Philodinida</taxon>
        <taxon>Philodinidae</taxon>
        <taxon>Rotaria</taxon>
    </lineage>
</organism>
<proteinExistence type="predicted"/>
<sequence length="80" mass="8924">VFLNKSIDIELNDVSFGFDVENSTSDKPKTPTPSPVPDEKEHQVESNDNSSFTPVNDPSVNSKPSSRRSNQQHRNNRGLL</sequence>
<feature type="non-terminal residue" evidence="3">
    <location>
        <position position="1"/>
    </location>
</feature>
<evidence type="ECO:0000313" key="4">
    <source>
        <dbReference type="Proteomes" id="UP000663873"/>
    </source>
</evidence>
<evidence type="ECO:0000256" key="1">
    <source>
        <dbReference type="SAM" id="MobiDB-lite"/>
    </source>
</evidence>
<feature type="compositionally biased region" description="Basic residues" evidence="1">
    <location>
        <begin position="70"/>
        <end position="80"/>
    </location>
</feature>
<evidence type="ECO:0000313" key="2">
    <source>
        <dbReference type="EMBL" id="CAF4914624.1"/>
    </source>
</evidence>
<comment type="caution">
    <text evidence="3">The sequence shown here is derived from an EMBL/GenBank/DDBJ whole genome shotgun (WGS) entry which is preliminary data.</text>
</comment>
<dbReference type="AlphaFoldDB" id="A0A821Z9Z8"/>
<keyword evidence="4" id="KW-1185">Reference proteome</keyword>
<gene>
    <name evidence="2" type="ORF">UJA718_LOCUS46132</name>
    <name evidence="3" type="ORF">UJA718_LOCUS49002</name>
</gene>
<accession>A0A821Z9Z8</accession>
<reference evidence="3" key="1">
    <citation type="submission" date="2021-02" db="EMBL/GenBank/DDBJ databases">
        <authorList>
            <person name="Nowell W R."/>
        </authorList>
    </citation>
    <scope>NUCLEOTIDE SEQUENCE</scope>
</reference>
<feature type="non-terminal residue" evidence="3">
    <location>
        <position position="80"/>
    </location>
</feature>
<protein>
    <submittedName>
        <fullName evidence="3">Uncharacterized protein</fullName>
    </submittedName>
</protein>
<evidence type="ECO:0000313" key="3">
    <source>
        <dbReference type="EMBL" id="CAF4975404.1"/>
    </source>
</evidence>
<feature type="region of interest" description="Disordered" evidence="1">
    <location>
        <begin position="18"/>
        <end position="80"/>
    </location>
</feature>